<feature type="domain" description="URB1 N-terminal" evidence="2">
    <location>
        <begin position="1"/>
        <end position="272"/>
    </location>
</feature>
<dbReference type="Pfam" id="PF16201">
    <property type="entry name" value="NopRA1"/>
    <property type="match status" value="1"/>
</dbReference>
<dbReference type="PANTHER" id="PTHR13500:SF0">
    <property type="entry name" value="NUCLEOLAR PRE-RIBOSOMAL-ASSOCIATED PROTEIN 1"/>
    <property type="match status" value="1"/>
</dbReference>
<evidence type="ECO:0000313" key="5">
    <source>
        <dbReference type="Proteomes" id="UP001195483"/>
    </source>
</evidence>
<reference evidence="4" key="2">
    <citation type="journal article" date="2021" name="Genome Biol. Evol.">
        <title>Developing a high-quality reference genome for a parasitic bivalve with doubly uniparental inheritance (Bivalvia: Unionida).</title>
        <authorList>
            <person name="Smith C.H."/>
        </authorList>
    </citation>
    <scope>NUCLEOTIDE SEQUENCE</scope>
    <source>
        <strain evidence="4">CHS0354</strain>
        <tissue evidence="4">Mantle</tissue>
    </source>
</reference>
<dbReference type="Proteomes" id="UP001195483">
    <property type="component" value="Unassembled WGS sequence"/>
</dbReference>
<name>A0AAE0VK92_9BIVA</name>
<evidence type="ECO:0000259" key="3">
    <source>
        <dbReference type="Pfam" id="PF16201"/>
    </source>
</evidence>
<accession>A0AAE0VK92</accession>
<reference evidence="4" key="3">
    <citation type="submission" date="2023-05" db="EMBL/GenBank/DDBJ databases">
        <authorList>
            <person name="Smith C.H."/>
        </authorList>
    </citation>
    <scope>NUCLEOTIDE SEQUENCE</scope>
    <source>
        <strain evidence="4">CHS0354</strain>
        <tissue evidence="4">Mantle</tissue>
    </source>
</reference>
<evidence type="ECO:0000313" key="4">
    <source>
        <dbReference type="EMBL" id="KAK3579962.1"/>
    </source>
</evidence>
<organism evidence="4 5">
    <name type="scientific">Potamilus streckersoni</name>
    <dbReference type="NCBI Taxonomy" id="2493646"/>
    <lineage>
        <taxon>Eukaryota</taxon>
        <taxon>Metazoa</taxon>
        <taxon>Spiralia</taxon>
        <taxon>Lophotrochozoa</taxon>
        <taxon>Mollusca</taxon>
        <taxon>Bivalvia</taxon>
        <taxon>Autobranchia</taxon>
        <taxon>Heteroconchia</taxon>
        <taxon>Palaeoheterodonta</taxon>
        <taxon>Unionida</taxon>
        <taxon>Unionoidea</taxon>
        <taxon>Unionidae</taxon>
        <taxon>Ambleminae</taxon>
        <taxon>Lampsilini</taxon>
        <taxon>Potamilus</taxon>
    </lineage>
</organism>
<feature type="domain" description="URB1 C-terminal" evidence="3">
    <location>
        <begin position="1499"/>
        <end position="1688"/>
    </location>
</feature>
<evidence type="ECO:0008006" key="6">
    <source>
        <dbReference type="Google" id="ProtNLM"/>
    </source>
</evidence>
<gene>
    <name evidence="4" type="ORF">CHS0354_000838</name>
</gene>
<comment type="caution">
    <text evidence="4">The sequence shown here is derived from an EMBL/GenBank/DDBJ whole genome shotgun (WGS) entry which is preliminary data.</text>
</comment>
<sequence>MKTIYFCLSMSNKSSQIKAALELLTAMIMLGPSSARTVVLQFDFKCSKLGPLFSRRDMKDSQDVRSCLIHFIVAFLLVGDNDVIRHLVDQKEFLSSLFKGIIFDRVPVIQLLLSSMLEKIVRNPGISKTAKVRLFSETALKQMGQLYVWSGPSRWKENTKDVSKVQDLSQEEDLMENPERAEVASAVHSFFKELCCSFKHGIIFQDRSFGTSGRNQNQIITSFLAYLSSLSKHSQVQELLTSILKACPELIHHFLPSMLNSLSPRATRNWYNSLEFIQKIYTSQLLTPPLLKSKEHFSLNKVVTILLRFTMPSSQVLNTVIPGIKNNNMRVRHEVLTFLKLLLLRAIKVLNLIGHPTDEPFYKVYTADDMKEIKESYTESVIKLLPDGQEIMQCWDKRLAPSQNIPSPSKADGQQELEPVDPRQHIVLIEQILCLYQEIVPFLMVNNPDWVGRLLEGIGTVSDENIPNENSRDDYMLPQLYLLKLLAGTDARRLPWGKEGHKGGNSLMFLLLDMGVKLRKNERVKQITTHLTCKMLKTTGFFESATEELKIWLNLLHKHADCSESRTLLVTFVSKVFMTFLSNPLPYFDKVSELASDAVTMETTDDDMETASVGTSEDAINAILEMDMEELEDENFNINVHSEVTESNIVNRLPFSPLFVVALDALKKDDAKSQDILNYISEVTLALFHQQTNPLPMCHLVKTCQSELPQHVCSFITSFISKNKAVKIKKLEGFVSKFQYQLMALHADKKMSTDQTLIKALKEECSASNPENSSVAAKSVMLYMSTILDHQQVLSKAREERLSLLFTLLREIIDGVNKNVNQPTRNHQEDKEDNEFSLLALLVESQGSILESHLQVILDHPSIKKWFLSHMSDENMKNKPGLAEITTSYISEYLCLACTLSAEELKPVLQFYRNKVFSCFKSFKDDMGTILGETVTVLFGCLLHLSKNIEVDQTIHVLKECLSLPLRYFSSSENQVGLKLLCQLLSDLVNSAVQRVIRITPEKVDKLIRIALNSKEETLLKSITDLLLHQAHLAFGCSSKILQELLKQPSKAVIRIADILISQSCLLMRTFEEFISSTKALQFVESYLPLFSTYCRIAASQVRSEGSCRPHLEKIGNIFRDDFIVICNTTEREFNSDLIHLLGHVIRLGIMDPKFISKLQNVLIKTVSAGTGVLPHHIQLLSQILHPHRESLSELRQSSDTSSGSLSGNIKSHDLSLRRQLLKACSECLVHTLASKSSRQPAVEDKIMDILHQFSEEELKDFITADMDFWSASWPKLVTCSLKHLYVEPRMLTFLRLVSRIICSNQSELSITMTTVFEMIFSHSLFLPVMLNEQHSEAKESLIDFLQFLAEKVPEKCVSSHIGIFLGAYGATLSAVDQKLLKLLFIYESYHVNMTEYKPFLWGEKAIEHHMVKRTLGPSLWKQPTMEQVLETLQPDVMKKTILKFPLRRKLQVLDVEDAKSFQSETDCYDPNFLMPLFSQLLSPDSLVDCQKFIELHCLSLCFAAISSHDKTMRYAAYHVLASYQHHLEGAHFSGKHQVLYFMNFVKNSVAVPGTKLACIITQFLARAVKLMISPEDHMYSLINSFLLLKPSLDVLNVPEFYKLFNSFNLEYKLERNWMLSLLVDGMRETSDYRIFEKRYIFKLLQSFHDSAMSDLQTKLKVLHIIHSACGQRTVASDFCHKHGLLTWLAGVIHNISPAQVETLSILIETLHSLWFTLLGDKGTSQNTELESSHYVSPITSSQVLFILQRLACKLGLMTRTIFQLYLTTLHSVLGHLKYTVSILGARGQMMSLPSLTLKDAFILLHQSSMFIPSSHADKFRYVLDAMGFNSEKLSEPKLKSTKQKQLAHVLEENKDRKEISDMEEVPPLKDEATKDGSQEENLKDLNKDFDVVKLLLKIIAYLEPDHAYFSELDVTGVEVKTSGVMVLTLWILEHLLTPCNTDLEILSSSIQWIFQNVTVKTAYQPLFLQFISEDRASSELIIGYLITLCAKVLKMRSEVDVMAVEPYCSESLNHISAILGKIAETRSGNTNFQYPWSEDETKVVSSEKKALLLCQLHLGHPQPTDFLKTRIKSYGEKTDSKSPILSNLTENIRRSKAKNSPKNKSPRQKDNTESLNIQLGNQLDKSKDDISSPMRKPQRQKHITINMKKE</sequence>
<keyword evidence="5" id="KW-1185">Reference proteome</keyword>
<feature type="compositionally biased region" description="Basic residues" evidence="1">
    <location>
        <begin position="2095"/>
        <end position="2107"/>
    </location>
</feature>
<feature type="region of interest" description="Disordered" evidence="1">
    <location>
        <begin position="2092"/>
        <end position="2151"/>
    </location>
</feature>
<dbReference type="GO" id="GO:0000463">
    <property type="term" value="P:maturation of LSU-rRNA from tricistronic rRNA transcript (SSU-rRNA, 5.8S rRNA, LSU-rRNA)"/>
    <property type="evidence" value="ECO:0007669"/>
    <property type="project" value="TreeGrafter"/>
</dbReference>
<dbReference type="Pfam" id="PF11707">
    <property type="entry name" value="Npa1"/>
    <property type="match status" value="1"/>
</dbReference>
<dbReference type="PANTHER" id="PTHR13500">
    <property type="entry name" value="NUCLEOLAR PRERIBOSOMAL-ASSOCIATED PROTEIN 1"/>
    <property type="match status" value="1"/>
</dbReference>
<feature type="compositionally biased region" description="Polar residues" evidence="1">
    <location>
        <begin position="2114"/>
        <end position="2124"/>
    </location>
</feature>
<evidence type="ECO:0000259" key="2">
    <source>
        <dbReference type="Pfam" id="PF11707"/>
    </source>
</evidence>
<dbReference type="GO" id="GO:0000466">
    <property type="term" value="P:maturation of 5.8S rRNA from tricistronic rRNA transcript (SSU-rRNA, 5.8S rRNA, LSU-rRNA)"/>
    <property type="evidence" value="ECO:0007669"/>
    <property type="project" value="TreeGrafter"/>
</dbReference>
<reference evidence="4" key="1">
    <citation type="journal article" date="2021" name="Genome Biol. Evol.">
        <title>A High-Quality Reference Genome for a Parasitic Bivalve with Doubly Uniparental Inheritance (Bivalvia: Unionida).</title>
        <authorList>
            <person name="Smith C.H."/>
        </authorList>
    </citation>
    <scope>NUCLEOTIDE SEQUENCE</scope>
    <source>
        <strain evidence="4">CHS0354</strain>
    </source>
</reference>
<dbReference type="InterPro" id="IPR039844">
    <property type="entry name" value="URB1"/>
</dbReference>
<dbReference type="InterPro" id="IPR032436">
    <property type="entry name" value="URB1_C"/>
</dbReference>
<proteinExistence type="predicted"/>
<feature type="region of interest" description="Disordered" evidence="1">
    <location>
        <begin position="1857"/>
        <end position="1880"/>
    </location>
</feature>
<dbReference type="EMBL" id="JAEAOA010000086">
    <property type="protein sequence ID" value="KAK3579962.1"/>
    <property type="molecule type" value="Genomic_DNA"/>
</dbReference>
<dbReference type="InterPro" id="IPR021714">
    <property type="entry name" value="URB1_N"/>
</dbReference>
<evidence type="ECO:0000256" key="1">
    <source>
        <dbReference type="SAM" id="MobiDB-lite"/>
    </source>
</evidence>
<protein>
    <recommendedName>
        <fullName evidence="6">URB1 ribosome biogenesis homolog</fullName>
    </recommendedName>
</protein>
<dbReference type="GO" id="GO:0005730">
    <property type="term" value="C:nucleolus"/>
    <property type="evidence" value="ECO:0007669"/>
    <property type="project" value="TreeGrafter"/>
</dbReference>